<evidence type="ECO:0000313" key="2">
    <source>
        <dbReference type="Proteomes" id="UP000095003"/>
    </source>
</evidence>
<gene>
    <name evidence="1" type="ORF">BEH84_02373</name>
</gene>
<evidence type="ECO:0008006" key="3">
    <source>
        <dbReference type="Google" id="ProtNLM"/>
    </source>
</evidence>
<dbReference type="Proteomes" id="UP000095003">
    <property type="component" value="Unassembled WGS sequence"/>
</dbReference>
<dbReference type="GeneID" id="93303769"/>
<sequence length="212" mass="24949">MGRTVLSSQRRSEIKKVNLGHIIIFCEGKTEKYYFDYFSEIIKKNKYTDVKVVLETANGNARAVLKFADNFMLEEENGRKYSNYGKYLAFDCDDPPDIEAVITSAKDYKLLITNYLFETWLLMHFEELDEKLTKKQIYQRLTGYLHNNYSKGHRGKIREILLNGDVEKAIDNAKFLEHKYKEQGLTMYADIREMNPFTSVYELIEQLMVEIS</sequence>
<dbReference type="Pfam" id="PF13707">
    <property type="entry name" value="RloB"/>
    <property type="match status" value="1"/>
</dbReference>
<name>A0A1E3ASQ6_9FIRM</name>
<protein>
    <recommendedName>
        <fullName evidence="3">RloB domain-containing protein</fullName>
    </recommendedName>
</protein>
<comment type="caution">
    <text evidence="1">The sequence shown here is derived from an EMBL/GenBank/DDBJ whole genome shotgun (WGS) entry which is preliminary data.</text>
</comment>
<dbReference type="RefSeq" id="WP_069156965.1">
    <property type="nucleotide sequence ID" value="NZ_JBKXXQ010000009.1"/>
</dbReference>
<proteinExistence type="predicted"/>
<accession>A0A1E3ASQ6</accession>
<organism evidence="1 2">
    <name type="scientific">Eisenbergiella tayi</name>
    <dbReference type="NCBI Taxonomy" id="1432052"/>
    <lineage>
        <taxon>Bacteria</taxon>
        <taxon>Bacillati</taxon>
        <taxon>Bacillota</taxon>
        <taxon>Clostridia</taxon>
        <taxon>Lachnospirales</taxon>
        <taxon>Lachnospiraceae</taxon>
        <taxon>Eisenbergiella</taxon>
    </lineage>
</organism>
<dbReference type="AlphaFoldDB" id="A0A1E3ASQ6"/>
<dbReference type="InterPro" id="IPR025591">
    <property type="entry name" value="RloB"/>
</dbReference>
<evidence type="ECO:0000313" key="1">
    <source>
        <dbReference type="EMBL" id="ODM11758.1"/>
    </source>
</evidence>
<reference evidence="1 2" key="1">
    <citation type="submission" date="2016-07" db="EMBL/GenBank/DDBJ databases">
        <title>Characterization of isolates of Eisenbergiella tayi derived from blood cultures, using whole genome sequencing.</title>
        <authorList>
            <person name="Burdz T."/>
            <person name="Wiebe D."/>
            <person name="Huynh C."/>
            <person name="Bernard K."/>
        </authorList>
    </citation>
    <scope>NUCLEOTIDE SEQUENCE [LARGE SCALE GENOMIC DNA]</scope>
    <source>
        <strain evidence="1 2">NML 120489</strain>
    </source>
</reference>
<dbReference type="EMBL" id="MCGI01000002">
    <property type="protein sequence ID" value="ODM11758.1"/>
    <property type="molecule type" value="Genomic_DNA"/>
</dbReference>